<reference evidence="10" key="1">
    <citation type="journal article" date="2019" name="Int. J. Syst. Evol. Microbiol.">
        <title>The Global Catalogue of Microorganisms (GCM) 10K type strain sequencing project: providing services to taxonomists for standard genome sequencing and annotation.</title>
        <authorList>
            <consortium name="The Broad Institute Genomics Platform"/>
            <consortium name="The Broad Institute Genome Sequencing Center for Infectious Disease"/>
            <person name="Wu L."/>
            <person name="Ma J."/>
        </authorList>
    </citation>
    <scope>NUCLEOTIDE SEQUENCE [LARGE SCALE GENOMIC DNA]</scope>
    <source>
        <strain evidence="10">CGMCC 1.15461</strain>
    </source>
</reference>
<feature type="transmembrane region" description="Helical" evidence="8">
    <location>
        <begin position="198"/>
        <end position="218"/>
    </location>
</feature>
<accession>A0ABQ1JL89</accession>
<feature type="transmembrane region" description="Helical" evidence="8">
    <location>
        <begin position="32"/>
        <end position="48"/>
    </location>
</feature>
<feature type="transmembrane region" description="Helical" evidence="8">
    <location>
        <begin position="143"/>
        <end position="163"/>
    </location>
</feature>
<dbReference type="EMBL" id="BMJE01000002">
    <property type="protein sequence ID" value="GGB69069.1"/>
    <property type="molecule type" value="Genomic_DNA"/>
</dbReference>
<gene>
    <name evidence="9" type="primary">yueF</name>
    <name evidence="9" type="ORF">GCM10007424_06290</name>
</gene>
<evidence type="ECO:0000256" key="7">
    <source>
        <dbReference type="ARBA" id="ARBA00023136"/>
    </source>
</evidence>
<comment type="similarity">
    <text evidence="2">Belongs to the autoinducer-2 exporter (AI-2E) (TC 2.A.86) family.</text>
</comment>
<feature type="transmembrane region" description="Helical" evidence="8">
    <location>
        <begin position="224"/>
        <end position="255"/>
    </location>
</feature>
<keyword evidence="6 8" id="KW-1133">Transmembrane helix</keyword>
<evidence type="ECO:0000313" key="10">
    <source>
        <dbReference type="Proteomes" id="UP000615760"/>
    </source>
</evidence>
<name>A0ABQ1JL89_9FLAO</name>
<evidence type="ECO:0000256" key="6">
    <source>
        <dbReference type="ARBA" id="ARBA00022989"/>
    </source>
</evidence>
<feature type="transmembrane region" description="Helical" evidence="8">
    <location>
        <begin position="7"/>
        <end position="26"/>
    </location>
</feature>
<feature type="transmembrane region" description="Helical" evidence="8">
    <location>
        <begin position="60"/>
        <end position="83"/>
    </location>
</feature>
<evidence type="ECO:0000256" key="8">
    <source>
        <dbReference type="SAM" id="Phobius"/>
    </source>
</evidence>
<proteinExistence type="inferred from homology"/>
<keyword evidence="10" id="KW-1185">Reference proteome</keyword>
<evidence type="ECO:0000256" key="2">
    <source>
        <dbReference type="ARBA" id="ARBA00009773"/>
    </source>
</evidence>
<keyword evidence="7 8" id="KW-0472">Membrane</keyword>
<dbReference type="Pfam" id="PF01594">
    <property type="entry name" value="AI-2E_transport"/>
    <property type="match status" value="1"/>
</dbReference>
<comment type="caution">
    <text evidence="9">The sequence shown here is derived from an EMBL/GenBank/DDBJ whole genome shotgun (WGS) entry which is preliminary data.</text>
</comment>
<comment type="subcellular location">
    <subcellularLocation>
        <location evidence="1">Cell membrane</location>
        <topology evidence="1">Multi-pass membrane protein</topology>
    </subcellularLocation>
</comment>
<evidence type="ECO:0000256" key="4">
    <source>
        <dbReference type="ARBA" id="ARBA00022475"/>
    </source>
</evidence>
<protein>
    <submittedName>
        <fullName evidence="9">UPF0118 membrane protein YueF</fullName>
    </submittedName>
</protein>
<keyword evidence="5 8" id="KW-0812">Transmembrane</keyword>
<keyword evidence="4" id="KW-1003">Cell membrane</keyword>
<evidence type="ECO:0000313" key="9">
    <source>
        <dbReference type="EMBL" id="GGB69069.1"/>
    </source>
</evidence>
<sequence length="344" mass="38157">MASGKKILFNGTVAIVGIYFFCLCIIESKPFLAPFLTAIVLSLLMLPVSNKLEKWGVGRVYASLINTILLFLLSLGFAALISLQLTEFIGDWHKAKQQIMPKIEQVEEMLYTTTPIEKEDVKLKDSMSSSKMGQAALSFVNSFYSFAGDYLLTFIYIFFLLNYRRKFRRFFIKLFPDDSKEEVSKVLSETANITQGYLFGKFLLMLFLAIIYAIGMGVSGVENFIVISVIAALLTIIPYIGNIIGFIIAIGLGYITTGDTTALIGIVATFTVGQFVESYILEPYVVGDKVNLDPLITILVVVIGSIMWGVMGMILSVPLLGIANAIFSHVKPLKPFNYLLSKDE</sequence>
<keyword evidence="3" id="KW-0813">Transport</keyword>
<evidence type="ECO:0000256" key="5">
    <source>
        <dbReference type="ARBA" id="ARBA00022692"/>
    </source>
</evidence>
<dbReference type="PANTHER" id="PTHR21716">
    <property type="entry name" value="TRANSMEMBRANE PROTEIN"/>
    <property type="match status" value="1"/>
</dbReference>
<feature type="transmembrane region" description="Helical" evidence="8">
    <location>
        <begin position="296"/>
        <end position="327"/>
    </location>
</feature>
<evidence type="ECO:0000256" key="3">
    <source>
        <dbReference type="ARBA" id="ARBA00022448"/>
    </source>
</evidence>
<feature type="transmembrane region" description="Helical" evidence="8">
    <location>
        <begin position="262"/>
        <end position="281"/>
    </location>
</feature>
<dbReference type="RefSeq" id="WP_188619797.1">
    <property type="nucleotide sequence ID" value="NZ_BMJE01000002.1"/>
</dbReference>
<dbReference type="InterPro" id="IPR002549">
    <property type="entry name" value="AI-2E-like"/>
</dbReference>
<dbReference type="PANTHER" id="PTHR21716:SF53">
    <property type="entry name" value="PERMEASE PERM-RELATED"/>
    <property type="match status" value="1"/>
</dbReference>
<evidence type="ECO:0000256" key="1">
    <source>
        <dbReference type="ARBA" id="ARBA00004651"/>
    </source>
</evidence>
<dbReference type="Proteomes" id="UP000615760">
    <property type="component" value="Unassembled WGS sequence"/>
</dbReference>
<organism evidence="9 10">
    <name type="scientific">Flavobacterium suaedae</name>
    <dbReference type="NCBI Taxonomy" id="1767027"/>
    <lineage>
        <taxon>Bacteria</taxon>
        <taxon>Pseudomonadati</taxon>
        <taxon>Bacteroidota</taxon>
        <taxon>Flavobacteriia</taxon>
        <taxon>Flavobacteriales</taxon>
        <taxon>Flavobacteriaceae</taxon>
        <taxon>Flavobacterium</taxon>
    </lineage>
</organism>